<evidence type="ECO:0000313" key="3">
    <source>
        <dbReference type="Proteomes" id="UP000324536"/>
    </source>
</evidence>
<organism evidence="2 3">
    <name type="scientific">Acetobacter vaccinii</name>
    <dbReference type="NCBI Taxonomy" id="2592655"/>
    <lineage>
        <taxon>Bacteria</taxon>
        <taxon>Pseudomonadati</taxon>
        <taxon>Pseudomonadota</taxon>
        <taxon>Alphaproteobacteria</taxon>
        <taxon>Acetobacterales</taxon>
        <taxon>Acetobacteraceae</taxon>
        <taxon>Acetobacter</taxon>
    </lineage>
</organism>
<name>A0A5C1YP16_9PROT</name>
<gene>
    <name evidence="2" type="ORF">FLP30_07420</name>
</gene>
<dbReference type="RefSeq" id="WP_149279250.1">
    <property type="nucleotide sequence ID" value="NZ_CP043506.1"/>
</dbReference>
<dbReference type="InterPro" id="IPR015000">
    <property type="entry name" value="EipB-like"/>
</dbReference>
<accession>A0A5C1YP16</accession>
<feature type="signal peptide" evidence="1">
    <location>
        <begin position="1"/>
        <end position="33"/>
    </location>
</feature>
<dbReference type="Proteomes" id="UP000324536">
    <property type="component" value="Chromosome"/>
</dbReference>
<dbReference type="AlphaFoldDB" id="A0A5C1YP16"/>
<protein>
    <submittedName>
        <fullName evidence="2">DUF1849 family protein</fullName>
    </submittedName>
</protein>
<reference evidence="2 3" key="1">
    <citation type="submission" date="2019-09" db="EMBL/GenBank/DDBJ databases">
        <title>Genome sequencing of strain KACC 21233.</title>
        <authorList>
            <person name="Heo J."/>
            <person name="Kim S.-J."/>
            <person name="Kim J.-S."/>
            <person name="Hong S.-B."/>
            <person name="Kwon S.-W."/>
        </authorList>
    </citation>
    <scope>NUCLEOTIDE SEQUENCE [LARGE SCALE GENOMIC DNA]</scope>
    <source>
        <strain evidence="2 3">KACC 21233</strain>
    </source>
</reference>
<keyword evidence="1" id="KW-0732">Signal</keyword>
<dbReference type="OrthoDB" id="9815514at2"/>
<dbReference type="EMBL" id="CP043506">
    <property type="protein sequence ID" value="QEO17573.1"/>
    <property type="molecule type" value="Genomic_DNA"/>
</dbReference>
<dbReference type="KEGG" id="acek:FLP30_07420"/>
<feature type="chain" id="PRO_5022743907" evidence="1">
    <location>
        <begin position="34"/>
        <end position="282"/>
    </location>
</feature>
<evidence type="ECO:0000313" key="2">
    <source>
        <dbReference type="EMBL" id="QEO17573.1"/>
    </source>
</evidence>
<proteinExistence type="predicted"/>
<dbReference type="Pfam" id="PF08904">
    <property type="entry name" value="EipB_like"/>
    <property type="match status" value="1"/>
</dbReference>
<keyword evidence="3" id="KW-1185">Reference proteome</keyword>
<sequence>MIRWFFPARAVALLSLLPAFCLSSPLAATPLLAADLASQNALYDLNLVESAGGETLSATGSMAYSVQKTCAGWVTRQTLDIQSVTRKDGPTHMRSEYTTLESPDSRHLTFSTHETRDGQLLQALHGQASLNPDGSGTAHYDKPLSTTRTLPVGTVFPMAHMANLIDAMQAGKADLASPLFDGTVADGAEDTYATILHRNAPAPLPTLPPPAPDVASSQVHIAFFEQAGHAMTPVYELGMRVFTNGVSDALDMNFGDFRMQGTLHALTLPPNPTCPAPKHATP</sequence>
<evidence type="ECO:0000256" key="1">
    <source>
        <dbReference type="SAM" id="SignalP"/>
    </source>
</evidence>